<dbReference type="SMART" id="SM00342">
    <property type="entry name" value="HTH_ARAC"/>
    <property type="match status" value="1"/>
</dbReference>
<keyword evidence="3" id="KW-0238">DNA-binding</keyword>
<gene>
    <name evidence="6" type="ORF">FEM41_10535</name>
</gene>
<dbReference type="FunFam" id="1.10.10.60:FF:000132">
    <property type="entry name" value="AraC family transcriptional regulator"/>
    <property type="match status" value="1"/>
</dbReference>
<dbReference type="PRINTS" id="PR00032">
    <property type="entry name" value="HTHARAC"/>
</dbReference>
<dbReference type="PANTHER" id="PTHR11019:SF190">
    <property type="entry name" value="ARAC-FAMILY REGULATORY PROTEIN"/>
    <property type="match status" value="1"/>
</dbReference>
<dbReference type="PROSITE" id="PS01124">
    <property type="entry name" value="HTH_ARAC_FAMILY_2"/>
    <property type="match status" value="1"/>
</dbReference>
<dbReference type="RefSeq" id="WP_138095929.1">
    <property type="nucleotide sequence ID" value="NZ_CP040428.1"/>
</dbReference>
<proteinExistence type="predicted"/>
<evidence type="ECO:0000256" key="1">
    <source>
        <dbReference type="ARBA" id="ARBA00022491"/>
    </source>
</evidence>
<evidence type="ECO:0000256" key="4">
    <source>
        <dbReference type="ARBA" id="ARBA00023163"/>
    </source>
</evidence>
<reference evidence="6 7" key="1">
    <citation type="submission" date="2019-05" db="EMBL/GenBank/DDBJ databases">
        <title>Complete genome sequence of Izhakiella calystegiae KSNA2, an endophyte isolated from beach morning glory (Calystegia soldanella).</title>
        <authorList>
            <person name="Jiang L."/>
            <person name="Jeong J.C."/>
            <person name="Kim C.Y."/>
            <person name="Kim D.H."/>
            <person name="Kim S.W."/>
            <person name="Lee j."/>
        </authorList>
    </citation>
    <scope>NUCLEOTIDE SEQUENCE [LARGE SCALE GENOMIC DNA]</scope>
    <source>
        <strain evidence="6 7">KSNA2</strain>
    </source>
</reference>
<dbReference type="InterPro" id="IPR009057">
    <property type="entry name" value="Homeodomain-like_sf"/>
</dbReference>
<feature type="domain" description="HTH araC/xylS-type" evidence="5">
    <location>
        <begin position="177"/>
        <end position="274"/>
    </location>
</feature>
<evidence type="ECO:0000259" key="5">
    <source>
        <dbReference type="PROSITE" id="PS01124"/>
    </source>
</evidence>
<keyword evidence="2" id="KW-0805">Transcription regulation</keyword>
<name>A0A4P8YJ24_9ENTR</name>
<dbReference type="InterPro" id="IPR020449">
    <property type="entry name" value="Tscrpt_reg_AraC-type_HTH"/>
</dbReference>
<keyword evidence="1" id="KW-0678">Repressor</keyword>
<dbReference type="OrthoDB" id="5949386at2"/>
<dbReference type="CDD" id="cd06124">
    <property type="entry name" value="cupin_NimR-like_N"/>
    <property type="match status" value="1"/>
</dbReference>
<dbReference type="Proteomes" id="UP000302163">
    <property type="component" value="Chromosome"/>
</dbReference>
<organism evidence="6 7">
    <name type="scientific">Jejubacter calystegiae</name>
    <dbReference type="NCBI Taxonomy" id="2579935"/>
    <lineage>
        <taxon>Bacteria</taxon>
        <taxon>Pseudomonadati</taxon>
        <taxon>Pseudomonadota</taxon>
        <taxon>Gammaproteobacteria</taxon>
        <taxon>Enterobacterales</taxon>
        <taxon>Enterobacteriaceae</taxon>
        <taxon>Jejubacter</taxon>
    </lineage>
</organism>
<dbReference type="PANTHER" id="PTHR11019">
    <property type="entry name" value="HTH-TYPE TRANSCRIPTIONAL REGULATOR NIMR"/>
    <property type="match status" value="1"/>
</dbReference>
<dbReference type="Pfam" id="PF12833">
    <property type="entry name" value="HTH_18"/>
    <property type="match status" value="1"/>
</dbReference>
<dbReference type="GO" id="GO:0043565">
    <property type="term" value="F:sequence-specific DNA binding"/>
    <property type="evidence" value="ECO:0007669"/>
    <property type="project" value="InterPro"/>
</dbReference>
<dbReference type="SUPFAM" id="SSF46689">
    <property type="entry name" value="Homeodomain-like"/>
    <property type="match status" value="2"/>
</dbReference>
<sequence>MKKIEHYSDSLLSDWTTPPSRLHFQSQKINAHTEIAPHEHAWGQLNFIDKGVMEVELTGNQAETMEIEVHRQNKLISPWQYSIWLPAHVHHASYNKPAINYCSIAVPAQEAHKLPERACIIELTEVAQAIIKDFIQRNLSGFESELDYKMAEVLVELLSRQPPLDNFIPASGDKYLLPIINELQDNPGDNRTLKEWAETVYISDRSLTRRFQKEMGMSFRDWRMRLRFIRAVNLLKTDTSIQDIALTLGYSTSSAFIWMFNKISGTTPESYRKHHSG</sequence>
<dbReference type="EMBL" id="CP040428">
    <property type="protein sequence ID" value="QCT20053.1"/>
    <property type="molecule type" value="Genomic_DNA"/>
</dbReference>
<evidence type="ECO:0000313" key="7">
    <source>
        <dbReference type="Proteomes" id="UP000302163"/>
    </source>
</evidence>
<protein>
    <submittedName>
        <fullName evidence="6">Helix-turn-helix transcriptional regulator</fullName>
    </submittedName>
</protein>
<dbReference type="KEGG" id="izh:FEM41_10535"/>
<evidence type="ECO:0000256" key="2">
    <source>
        <dbReference type="ARBA" id="ARBA00023015"/>
    </source>
</evidence>
<keyword evidence="4" id="KW-0804">Transcription</keyword>
<keyword evidence="7" id="KW-1185">Reference proteome</keyword>
<evidence type="ECO:0000256" key="3">
    <source>
        <dbReference type="ARBA" id="ARBA00023125"/>
    </source>
</evidence>
<dbReference type="InterPro" id="IPR018060">
    <property type="entry name" value="HTH_AraC"/>
</dbReference>
<dbReference type="InterPro" id="IPR011051">
    <property type="entry name" value="RmlC_Cupin_sf"/>
</dbReference>
<accession>A0A4P8YJ24</accession>
<dbReference type="GO" id="GO:0003700">
    <property type="term" value="F:DNA-binding transcription factor activity"/>
    <property type="evidence" value="ECO:0007669"/>
    <property type="project" value="InterPro"/>
</dbReference>
<dbReference type="AlphaFoldDB" id="A0A4P8YJ24"/>
<dbReference type="Gene3D" id="1.10.10.60">
    <property type="entry name" value="Homeodomain-like"/>
    <property type="match status" value="2"/>
</dbReference>
<dbReference type="SUPFAM" id="SSF51182">
    <property type="entry name" value="RmlC-like cupins"/>
    <property type="match status" value="1"/>
</dbReference>
<evidence type="ECO:0000313" key="6">
    <source>
        <dbReference type="EMBL" id="QCT20053.1"/>
    </source>
</evidence>